<dbReference type="GO" id="GO:0008168">
    <property type="term" value="F:methyltransferase activity"/>
    <property type="evidence" value="ECO:0007669"/>
    <property type="project" value="UniProtKB-KW"/>
</dbReference>
<keyword evidence="4" id="KW-1185">Reference proteome</keyword>
<dbReference type="EC" id="2.1.1.-" evidence="3"/>
<organism evidence="3 4">
    <name type="scientific">Sphaerisporangium dianthi</name>
    <dbReference type="NCBI Taxonomy" id="1436120"/>
    <lineage>
        <taxon>Bacteria</taxon>
        <taxon>Bacillati</taxon>
        <taxon>Actinomycetota</taxon>
        <taxon>Actinomycetes</taxon>
        <taxon>Streptosporangiales</taxon>
        <taxon>Streptosporangiaceae</taxon>
        <taxon>Sphaerisporangium</taxon>
    </lineage>
</organism>
<dbReference type="InterPro" id="IPR029063">
    <property type="entry name" value="SAM-dependent_MTases_sf"/>
</dbReference>
<dbReference type="PANTHER" id="PTHR45036:SF1">
    <property type="entry name" value="METHYLTRANSFERASE LIKE 7A"/>
    <property type="match status" value="1"/>
</dbReference>
<sequence length="241" mass="26167">MDELSRFQRPRFARMYERTSAESERRGTAGHRRVLLAGLSGSVVEVGAGNGMNFGHYPPEVAEVVAVEPEDILRGLAESAARRAPIPIRVVAGHADALPAPDARFDAAVVSLVLCSVPDQRRGLAELRRVLKPGGELRFFEHVRSAMWWRALVQDAVSPLWSRMAGGCHLNRDTAEAIRRAGFQIDRLDEVVYSPDRGLPAMRHILGSARAGAAPPPATRAARRRGRGSRGTGGSGPAARW</sequence>
<accession>A0ABV9CCB2</accession>
<dbReference type="SUPFAM" id="SSF53335">
    <property type="entry name" value="S-adenosyl-L-methionine-dependent methyltransferases"/>
    <property type="match status" value="1"/>
</dbReference>
<evidence type="ECO:0000313" key="3">
    <source>
        <dbReference type="EMBL" id="MFC4530711.1"/>
    </source>
</evidence>
<protein>
    <submittedName>
        <fullName evidence="3">Class I SAM-dependent methyltransferase</fullName>
        <ecNumber evidence="3">2.1.1.-</ecNumber>
    </submittedName>
</protein>
<dbReference type="EMBL" id="JBHSFP010000004">
    <property type="protein sequence ID" value="MFC4530711.1"/>
    <property type="molecule type" value="Genomic_DNA"/>
</dbReference>
<dbReference type="InterPro" id="IPR052356">
    <property type="entry name" value="Thiol_S-MT"/>
</dbReference>
<reference evidence="4" key="1">
    <citation type="journal article" date="2019" name="Int. J. Syst. Evol. Microbiol.">
        <title>The Global Catalogue of Microorganisms (GCM) 10K type strain sequencing project: providing services to taxonomists for standard genome sequencing and annotation.</title>
        <authorList>
            <consortium name="The Broad Institute Genomics Platform"/>
            <consortium name="The Broad Institute Genome Sequencing Center for Infectious Disease"/>
            <person name="Wu L."/>
            <person name="Ma J."/>
        </authorList>
    </citation>
    <scope>NUCLEOTIDE SEQUENCE [LARGE SCALE GENOMIC DNA]</scope>
    <source>
        <strain evidence="4">CGMCC 4.7132</strain>
    </source>
</reference>
<dbReference type="InterPro" id="IPR013216">
    <property type="entry name" value="Methyltransf_11"/>
</dbReference>
<keyword evidence="3" id="KW-0489">Methyltransferase</keyword>
<dbReference type="Gene3D" id="3.40.50.150">
    <property type="entry name" value="Vaccinia Virus protein VP39"/>
    <property type="match status" value="1"/>
</dbReference>
<proteinExistence type="predicted"/>
<feature type="domain" description="Methyltransferase type 11" evidence="2">
    <location>
        <begin position="44"/>
        <end position="138"/>
    </location>
</feature>
<gene>
    <name evidence="3" type="ORF">ACFO60_08035</name>
</gene>
<name>A0ABV9CCB2_9ACTN</name>
<keyword evidence="3" id="KW-0808">Transferase</keyword>
<dbReference type="PANTHER" id="PTHR45036">
    <property type="entry name" value="METHYLTRANSFERASE LIKE 7B"/>
    <property type="match status" value="1"/>
</dbReference>
<dbReference type="Proteomes" id="UP001596004">
    <property type="component" value="Unassembled WGS sequence"/>
</dbReference>
<dbReference type="GO" id="GO:0032259">
    <property type="term" value="P:methylation"/>
    <property type="evidence" value="ECO:0007669"/>
    <property type="project" value="UniProtKB-KW"/>
</dbReference>
<feature type="compositionally biased region" description="Gly residues" evidence="1">
    <location>
        <begin position="229"/>
        <end position="241"/>
    </location>
</feature>
<evidence type="ECO:0000259" key="2">
    <source>
        <dbReference type="Pfam" id="PF08241"/>
    </source>
</evidence>
<evidence type="ECO:0000313" key="4">
    <source>
        <dbReference type="Proteomes" id="UP001596004"/>
    </source>
</evidence>
<dbReference type="Pfam" id="PF08241">
    <property type="entry name" value="Methyltransf_11"/>
    <property type="match status" value="1"/>
</dbReference>
<dbReference type="RefSeq" id="WP_380838730.1">
    <property type="nucleotide sequence ID" value="NZ_JBHSFP010000004.1"/>
</dbReference>
<comment type="caution">
    <text evidence="3">The sequence shown here is derived from an EMBL/GenBank/DDBJ whole genome shotgun (WGS) entry which is preliminary data.</text>
</comment>
<feature type="region of interest" description="Disordered" evidence="1">
    <location>
        <begin position="208"/>
        <end position="241"/>
    </location>
</feature>
<evidence type="ECO:0000256" key="1">
    <source>
        <dbReference type="SAM" id="MobiDB-lite"/>
    </source>
</evidence>
<dbReference type="CDD" id="cd02440">
    <property type="entry name" value="AdoMet_MTases"/>
    <property type="match status" value="1"/>
</dbReference>